<dbReference type="Proteomes" id="UP000215827">
    <property type="component" value="Unassembled WGS sequence"/>
</dbReference>
<accession>A0AA44SJB8</accession>
<gene>
    <name evidence="2" type="ORF">B9P89_19440</name>
</gene>
<dbReference type="Pfam" id="PF00294">
    <property type="entry name" value="PfkB"/>
    <property type="match status" value="1"/>
</dbReference>
<evidence type="ECO:0000313" key="3">
    <source>
        <dbReference type="Proteomes" id="UP000215827"/>
    </source>
</evidence>
<dbReference type="InterPro" id="IPR011611">
    <property type="entry name" value="PfkB_dom"/>
</dbReference>
<dbReference type="SUPFAM" id="SSF53613">
    <property type="entry name" value="Ribokinase-like"/>
    <property type="match status" value="1"/>
</dbReference>
<dbReference type="Gene3D" id="3.40.1190.20">
    <property type="match status" value="1"/>
</dbReference>
<feature type="domain" description="Carbohydrate kinase PfkB" evidence="1">
    <location>
        <begin position="43"/>
        <end position="149"/>
    </location>
</feature>
<organism evidence="2 3">
    <name type="scientific">Citrobacter freundii</name>
    <dbReference type="NCBI Taxonomy" id="546"/>
    <lineage>
        <taxon>Bacteria</taxon>
        <taxon>Pseudomonadati</taxon>
        <taxon>Pseudomonadota</taxon>
        <taxon>Gammaproteobacteria</taxon>
        <taxon>Enterobacterales</taxon>
        <taxon>Enterobacteriaceae</taxon>
        <taxon>Citrobacter</taxon>
        <taxon>Citrobacter freundii complex</taxon>
    </lineage>
</organism>
<proteinExistence type="predicted"/>
<protein>
    <submittedName>
        <fullName evidence="2">Nucleoside 2-deoxyribosyltransferase</fullName>
    </submittedName>
</protein>
<sequence>MLRFGFLEGDAVVHANRAVYDPQTWRNPQAFYDNGSKANELSIVLNELELQHATGIAQQEEAVSQLIKMQNAYSVVVKAGIKGATVYERTGKITYIPAYRSSKVFKIGTGDVFSAIFAFHWAYRGCSAEKSADLASRSVALYCDSRQLTFSQTLIPKLSPVTYIPQAKICLEGAVDSLGQRYVLEEARLALSELGMEVYCPELSFSTLDIVADAVLVVDDGLNFDAKNRINNAIAEDIPVVVLRERITTNTTEIKSALITNDFTTAMYLTAWSIDAYQAPTPQ</sequence>
<dbReference type="GO" id="GO:0003824">
    <property type="term" value="F:catalytic activity"/>
    <property type="evidence" value="ECO:0007669"/>
    <property type="project" value="UniProtKB-ARBA"/>
</dbReference>
<reference evidence="2 3" key="1">
    <citation type="submission" date="2017-04" db="EMBL/GenBank/DDBJ databases">
        <title>Emergence of KPC-2-producing Citrobacter isolates from sediments of a Chinese river.</title>
        <authorList>
            <person name="Zheng B."/>
        </authorList>
    </citation>
    <scope>NUCLEOTIDE SEQUENCE [LARGE SCALE GENOMIC DNA]</scope>
    <source>
        <strain evidence="2 3">C191</strain>
    </source>
</reference>
<dbReference type="AlphaFoldDB" id="A0AA44SJB8"/>
<comment type="caution">
    <text evidence="2">The sequence shown here is derived from an EMBL/GenBank/DDBJ whole genome shotgun (WGS) entry which is preliminary data.</text>
</comment>
<evidence type="ECO:0000313" key="2">
    <source>
        <dbReference type="EMBL" id="OYR00974.1"/>
    </source>
</evidence>
<dbReference type="EMBL" id="NEFA01000026">
    <property type="protein sequence ID" value="OYR00974.1"/>
    <property type="molecule type" value="Genomic_DNA"/>
</dbReference>
<dbReference type="InterPro" id="IPR029056">
    <property type="entry name" value="Ribokinase-like"/>
</dbReference>
<evidence type="ECO:0000259" key="1">
    <source>
        <dbReference type="Pfam" id="PF00294"/>
    </source>
</evidence>
<name>A0AA44SJB8_CITFR</name>